<dbReference type="Proteomes" id="UP000233767">
    <property type="component" value="Unassembled WGS sequence"/>
</dbReference>
<organism evidence="2 4">
    <name type="scientific">Flavobacterium lindanitolerans</name>
    <dbReference type="NCBI Taxonomy" id="428988"/>
    <lineage>
        <taxon>Bacteria</taxon>
        <taxon>Pseudomonadati</taxon>
        <taxon>Bacteroidota</taxon>
        <taxon>Flavobacteriia</taxon>
        <taxon>Flavobacteriales</taxon>
        <taxon>Flavobacteriaceae</taxon>
        <taxon>Flavobacterium</taxon>
    </lineage>
</organism>
<sequence>MNSYYLIFNTSDTIVSAPDLEQAYSKYSELQINDSLKESIKKRIDSKKDFEISVSELKLIAPSFEKRIEELLKHPFKEKLRLKYPEQYGSQPFVYNGTTYYLYHKGREFYIDGLIYKVLYFKKLVEEYRCK</sequence>
<evidence type="ECO:0000313" key="2">
    <source>
        <dbReference type="EMBL" id="RLJ30488.1"/>
    </source>
</evidence>
<accession>A0A497UPU4</accession>
<protein>
    <submittedName>
        <fullName evidence="2">Uncharacterized protein</fullName>
    </submittedName>
</protein>
<dbReference type="EMBL" id="PJND01000008">
    <property type="protein sequence ID" value="PKW20873.1"/>
    <property type="molecule type" value="Genomic_DNA"/>
</dbReference>
<evidence type="ECO:0000313" key="4">
    <source>
        <dbReference type="Proteomes" id="UP000275027"/>
    </source>
</evidence>
<proteinExistence type="predicted"/>
<dbReference type="AlphaFoldDB" id="A0A497UPU4"/>
<name>A0A497UPU4_9FLAO</name>
<comment type="caution">
    <text evidence="2">The sequence shown here is derived from an EMBL/GenBank/DDBJ whole genome shotgun (WGS) entry which is preliminary data.</text>
</comment>
<reference evidence="1 3" key="1">
    <citation type="submission" date="2017-12" db="EMBL/GenBank/DDBJ databases">
        <title>Genomic Encyclopedia of Type Strains, Phase III (KMG-III): the genomes of soil and plant-associated and newly described type strains.</title>
        <authorList>
            <person name="Whitman W."/>
        </authorList>
    </citation>
    <scope>NUCLEOTIDE SEQUENCE [LARGE SCALE GENOMIC DNA]</scope>
    <source>
        <strain evidence="1 3">IP-10</strain>
    </source>
</reference>
<evidence type="ECO:0000313" key="3">
    <source>
        <dbReference type="Proteomes" id="UP000233767"/>
    </source>
</evidence>
<dbReference type="Proteomes" id="UP000275027">
    <property type="component" value="Unassembled WGS sequence"/>
</dbReference>
<keyword evidence="3" id="KW-1185">Reference proteome</keyword>
<dbReference type="RefSeq" id="WP_101472169.1">
    <property type="nucleotide sequence ID" value="NZ_PJND01000008.1"/>
</dbReference>
<gene>
    <name evidence="1" type="ORF">B0G92_2152</name>
    <name evidence="2" type="ORF">CLV50_1898</name>
</gene>
<evidence type="ECO:0000313" key="1">
    <source>
        <dbReference type="EMBL" id="PKW20873.1"/>
    </source>
</evidence>
<reference evidence="2 4" key="2">
    <citation type="submission" date="2018-10" db="EMBL/GenBank/DDBJ databases">
        <title>Genomic Encyclopedia of Archaeal and Bacterial Type Strains, Phase II (KMG-II): from individual species to whole genera.</title>
        <authorList>
            <person name="Goeker M."/>
        </authorList>
    </citation>
    <scope>NUCLEOTIDE SEQUENCE [LARGE SCALE GENOMIC DNA]</scope>
    <source>
        <strain evidence="2 4">DSM 21886</strain>
    </source>
</reference>
<dbReference type="EMBL" id="RCCB01000011">
    <property type="protein sequence ID" value="RLJ30488.1"/>
    <property type="molecule type" value="Genomic_DNA"/>
</dbReference>